<dbReference type="RefSeq" id="WP_367954875.1">
    <property type="nucleotide sequence ID" value="NZ_JBDPGJ010000003.1"/>
</dbReference>
<dbReference type="Pfam" id="PF19600">
    <property type="entry name" value="DUF6105"/>
    <property type="match status" value="1"/>
</dbReference>
<evidence type="ECO:0000313" key="3">
    <source>
        <dbReference type="Proteomes" id="UP001556692"/>
    </source>
</evidence>
<dbReference type="InterPro" id="IPR046087">
    <property type="entry name" value="DUF6105"/>
</dbReference>
<keyword evidence="3" id="KW-1185">Reference proteome</keyword>
<reference evidence="2 3" key="1">
    <citation type="submission" date="2024-05" db="EMBL/GenBank/DDBJ databases">
        <authorList>
            <person name="Jiang F."/>
        </authorList>
    </citation>
    <scope>NUCLEOTIDE SEQUENCE [LARGE SCALE GENOMIC DNA]</scope>
    <source>
        <strain evidence="2 3">LZ166</strain>
    </source>
</reference>
<dbReference type="Proteomes" id="UP001556692">
    <property type="component" value="Unassembled WGS sequence"/>
</dbReference>
<feature type="transmembrane region" description="Helical" evidence="1">
    <location>
        <begin position="5"/>
        <end position="21"/>
    </location>
</feature>
<evidence type="ECO:0000313" key="2">
    <source>
        <dbReference type="EMBL" id="MEX0407000.1"/>
    </source>
</evidence>
<accession>A0ABV3SN61</accession>
<evidence type="ECO:0000256" key="1">
    <source>
        <dbReference type="SAM" id="Phobius"/>
    </source>
</evidence>
<organism evidence="2 3">
    <name type="scientific">Aquibium pacificus</name>
    <dbReference type="NCBI Taxonomy" id="3153579"/>
    <lineage>
        <taxon>Bacteria</taxon>
        <taxon>Pseudomonadati</taxon>
        <taxon>Pseudomonadota</taxon>
        <taxon>Alphaproteobacteria</taxon>
        <taxon>Hyphomicrobiales</taxon>
        <taxon>Phyllobacteriaceae</taxon>
        <taxon>Aquibium</taxon>
    </lineage>
</organism>
<keyword evidence="1" id="KW-0812">Transmembrane</keyword>
<keyword evidence="1" id="KW-1133">Transmembrane helix</keyword>
<gene>
    <name evidence="2" type="ORF">ABGN05_15150</name>
</gene>
<name>A0ABV3SN61_9HYPH</name>
<feature type="transmembrane region" description="Helical" evidence="1">
    <location>
        <begin position="59"/>
        <end position="77"/>
    </location>
</feature>
<proteinExistence type="predicted"/>
<sequence length="102" mass="11771">MRYILLFWGLPMGSFWSWYLLSVNDMNFGMLFFSRQIHDQVFGLYGHVLGMDPATLPPLVARACLVDTAIIFGILAFRRRREIIGWAKTRRLRYLDGSAPSA</sequence>
<dbReference type="EMBL" id="JBDPGJ010000003">
    <property type="protein sequence ID" value="MEX0407000.1"/>
    <property type="molecule type" value="Genomic_DNA"/>
</dbReference>
<keyword evidence="1" id="KW-0472">Membrane</keyword>
<comment type="caution">
    <text evidence="2">The sequence shown here is derived from an EMBL/GenBank/DDBJ whole genome shotgun (WGS) entry which is preliminary data.</text>
</comment>
<protein>
    <submittedName>
        <fullName evidence="2">DUF6105 family protein</fullName>
    </submittedName>
</protein>